<reference evidence="9 12" key="2">
    <citation type="submission" date="2016-06" db="EMBL/GenBank/DDBJ databases">
        <authorList>
            <person name="Kjaerup R.B."/>
            <person name="Dalgaard T.S."/>
            <person name="Juul-Madsen H.R."/>
        </authorList>
    </citation>
    <scope>NUCLEOTIDE SEQUENCE [LARGE SCALE GENOMIC DNA]</scope>
    <source>
        <strain evidence="9 12">CECT 5115</strain>
    </source>
</reference>
<feature type="binding site" evidence="5">
    <location>
        <position position="58"/>
    </location>
    <ligand>
        <name>Zn(2+)</name>
        <dbReference type="ChEBI" id="CHEBI:29105"/>
    </ligand>
</feature>
<evidence type="ECO:0000259" key="8">
    <source>
        <dbReference type="Pfam" id="PF24827"/>
    </source>
</evidence>
<dbReference type="Proteomes" id="UP000092840">
    <property type="component" value="Unassembled WGS sequence"/>
</dbReference>
<sequence>MTLPNHDFLDYTLSKPINDAIEQVVFATGSAQLLGQGIIQLEPIAEARHSVVLSAGIHGNETAPIELLNELLKQILDGELTLSIRLLIILGHPEAMRTGERFCDVNLNRLFCGAWRKYSGQEVARAQQLEHSVAQFFEAHQTGCKLHYDLHTAIRGSEYEKFAVHPFTHGQPYQQQQFDFYAAIGLEAVLLSHQPTTTFSYHSYINHGAQAATIELGQVHPFGQNDLLSLEKLSKALKLLIEQGELSCADAKTVKLFSVVEVLIKDADDYRLKIADDVKNFTAFDAGFELATSNVSHYHIKQSGDAIVFPNVNLPVGQRAGLVVRQDSWETFQTV</sequence>
<accession>A0A1C3JN53</accession>
<dbReference type="UniPathway" id="UPA00185">
    <property type="reaction ID" value="UER00283"/>
</dbReference>
<dbReference type="EMBL" id="FLRA01000003">
    <property type="protein sequence ID" value="SBT16559.1"/>
    <property type="molecule type" value="Genomic_DNA"/>
</dbReference>
<dbReference type="Pfam" id="PF04952">
    <property type="entry name" value="AstE_AspA_hybrid"/>
    <property type="match status" value="1"/>
</dbReference>
<comment type="pathway">
    <text evidence="5">Amino-acid degradation; L-arginine degradation via AST pathway; L-glutamate and succinate from L-arginine: step 5/5.</text>
</comment>
<dbReference type="OrthoDB" id="5290473at2"/>
<gene>
    <name evidence="5 9" type="primary">astE</name>
    <name evidence="9" type="ORF">MGA5115_00640</name>
    <name evidence="10" type="ORF">MGA5116_00858</name>
</gene>
<keyword evidence="3 5" id="KW-0378">Hydrolase</keyword>
<dbReference type="GO" id="GO:0019544">
    <property type="term" value="P:L-arginine catabolic process to L-glutamate"/>
    <property type="evidence" value="ECO:0007669"/>
    <property type="project" value="UniProtKB-UniRule"/>
</dbReference>
<reference evidence="10 11" key="1">
    <citation type="submission" date="2016-06" db="EMBL/GenBank/DDBJ databases">
        <authorList>
            <person name="Rodrigo-Torres L."/>
            <person name="Arahal D.R."/>
        </authorList>
    </citation>
    <scope>NUCLEOTIDE SEQUENCE [LARGE SCALE GENOMIC DNA]</scope>
    <source>
        <strain evidence="10 11">CECT 5116</strain>
    </source>
</reference>
<dbReference type="RefSeq" id="WP_067031782.1">
    <property type="nucleotide sequence ID" value="NZ_FLRA01000003.1"/>
</dbReference>
<dbReference type="PIRSF" id="PIRSF017020">
    <property type="entry name" value="AstE"/>
    <property type="match status" value="1"/>
</dbReference>
<dbReference type="Gene3D" id="3.40.630.10">
    <property type="entry name" value="Zn peptidases"/>
    <property type="match status" value="1"/>
</dbReference>
<comment type="similarity">
    <text evidence="5">Belongs to the AspA/AstE family. Succinylglutamate desuccinylase subfamily.</text>
</comment>
<dbReference type="InterPro" id="IPR007036">
    <property type="entry name" value="Aste_AspA_hybrid_dom"/>
</dbReference>
<dbReference type="Proteomes" id="UP000092871">
    <property type="component" value="Unassembled WGS sequence"/>
</dbReference>
<feature type="binding site" evidence="5">
    <location>
        <position position="61"/>
    </location>
    <ligand>
        <name>Zn(2+)</name>
        <dbReference type="ChEBI" id="CHEBI:29105"/>
    </ligand>
</feature>
<evidence type="ECO:0000313" key="11">
    <source>
        <dbReference type="Proteomes" id="UP000092840"/>
    </source>
</evidence>
<keyword evidence="4 5" id="KW-0862">Zinc</keyword>
<name>A0A1C3JN53_9GAMM</name>
<dbReference type="NCBIfam" id="TIGR03242">
    <property type="entry name" value="arg_catab_astE"/>
    <property type="match status" value="1"/>
</dbReference>
<dbReference type="PANTHER" id="PTHR15162">
    <property type="entry name" value="ASPARTOACYLASE"/>
    <property type="match status" value="1"/>
</dbReference>
<dbReference type="GO" id="GO:0019545">
    <property type="term" value="P:L-arginine catabolic process to succinate"/>
    <property type="evidence" value="ECO:0007669"/>
    <property type="project" value="UniProtKB-UniRule"/>
</dbReference>
<dbReference type="GO" id="GO:0016788">
    <property type="term" value="F:hydrolase activity, acting on ester bonds"/>
    <property type="evidence" value="ECO:0007669"/>
    <property type="project" value="UniProtKB-UniRule"/>
</dbReference>
<dbReference type="AlphaFoldDB" id="A0A1C3JN53"/>
<evidence type="ECO:0000313" key="9">
    <source>
        <dbReference type="EMBL" id="SBT16559.1"/>
    </source>
</evidence>
<feature type="binding site" evidence="5">
    <location>
        <position position="151"/>
    </location>
    <ligand>
        <name>Zn(2+)</name>
        <dbReference type="ChEBI" id="CHEBI:29105"/>
    </ligand>
</feature>
<comment type="catalytic activity">
    <reaction evidence="5">
        <text>N-succinyl-L-glutamate + H2O = L-glutamate + succinate</text>
        <dbReference type="Rhea" id="RHEA:15169"/>
        <dbReference type="ChEBI" id="CHEBI:15377"/>
        <dbReference type="ChEBI" id="CHEBI:29985"/>
        <dbReference type="ChEBI" id="CHEBI:30031"/>
        <dbReference type="ChEBI" id="CHEBI:58763"/>
        <dbReference type="EC" id="3.5.1.96"/>
    </reaction>
</comment>
<evidence type="ECO:0000256" key="6">
    <source>
        <dbReference type="NCBIfam" id="TIGR03242"/>
    </source>
</evidence>
<dbReference type="GO" id="GO:0009017">
    <property type="term" value="F:succinylglutamate desuccinylase activity"/>
    <property type="evidence" value="ECO:0007669"/>
    <property type="project" value="UniProtKB-UniRule"/>
</dbReference>
<protein>
    <recommendedName>
        <fullName evidence="5 6">Succinylglutamate desuccinylase</fullName>
        <ecNumber evidence="5 6">3.5.1.96</ecNumber>
    </recommendedName>
</protein>
<evidence type="ECO:0000313" key="10">
    <source>
        <dbReference type="EMBL" id="SBT20275.1"/>
    </source>
</evidence>
<organism evidence="9 12">
    <name type="scientific">Marinomonas gallaica</name>
    <dbReference type="NCBI Taxonomy" id="1806667"/>
    <lineage>
        <taxon>Bacteria</taxon>
        <taxon>Pseudomonadati</taxon>
        <taxon>Pseudomonadota</taxon>
        <taxon>Gammaproteobacteria</taxon>
        <taxon>Oceanospirillales</taxon>
        <taxon>Oceanospirillaceae</taxon>
        <taxon>Marinomonas</taxon>
    </lineage>
</organism>
<feature type="active site" evidence="5">
    <location>
        <position position="215"/>
    </location>
</feature>
<evidence type="ECO:0000313" key="12">
    <source>
        <dbReference type="Proteomes" id="UP000092871"/>
    </source>
</evidence>
<dbReference type="GO" id="GO:0008270">
    <property type="term" value="F:zinc ion binding"/>
    <property type="evidence" value="ECO:0007669"/>
    <property type="project" value="UniProtKB-UniRule"/>
</dbReference>
<comment type="cofactor">
    <cofactor evidence="5">
        <name>Zn(2+)</name>
        <dbReference type="ChEBI" id="CHEBI:29105"/>
    </cofactor>
    <text evidence="5">Binds 1 zinc ion per subunit.</text>
</comment>
<dbReference type="EMBL" id="FLRB01000006">
    <property type="protein sequence ID" value="SBT20275.1"/>
    <property type="molecule type" value="Genomic_DNA"/>
</dbReference>
<dbReference type="InterPro" id="IPR055438">
    <property type="entry name" value="AstE_AspA_cat"/>
</dbReference>
<evidence type="ECO:0000256" key="3">
    <source>
        <dbReference type="ARBA" id="ARBA00022801"/>
    </source>
</evidence>
<dbReference type="EC" id="3.5.1.96" evidence="5 6"/>
<dbReference type="CDD" id="cd03855">
    <property type="entry name" value="M14_ASTE"/>
    <property type="match status" value="1"/>
</dbReference>
<keyword evidence="1 5" id="KW-0056">Arginine metabolism</keyword>
<evidence type="ECO:0000259" key="7">
    <source>
        <dbReference type="Pfam" id="PF04952"/>
    </source>
</evidence>
<dbReference type="PANTHER" id="PTHR15162:SF7">
    <property type="entry name" value="SUCCINYLGLUTAMATE DESUCCINYLASE"/>
    <property type="match status" value="1"/>
</dbReference>
<feature type="domain" description="AstE/AspA barrel-sandwich hybrid" evidence="7">
    <location>
        <begin position="253"/>
        <end position="326"/>
    </location>
</feature>
<evidence type="ECO:0000256" key="2">
    <source>
        <dbReference type="ARBA" id="ARBA00022723"/>
    </source>
</evidence>
<evidence type="ECO:0000256" key="5">
    <source>
        <dbReference type="HAMAP-Rule" id="MF_00767"/>
    </source>
</evidence>
<evidence type="ECO:0000256" key="1">
    <source>
        <dbReference type="ARBA" id="ARBA00022503"/>
    </source>
</evidence>
<dbReference type="InterPro" id="IPR050178">
    <property type="entry name" value="AspA/AstE_fam"/>
</dbReference>
<keyword evidence="11" id="KW-1185">Reference proteome</keyword>
<feature type="domain" description="Succinylglutamate desuccinylase/Aspartoacylase catalytic" evidence="8">
    <location>
        <begin position="49"/>
        <end position="237"/>
    </location>
</feature>
<proteinExistence type="inferred from homology"/>
<dbReference type="InterPro" id="IPR016681">
    <property type="entry name" value="SuccinylGlu_desuccinylase"/>
</dbReference>
<dbReference type="NCBIfam" id="NF003706">
    <property type="entry name" value="PRK05324.1"/>
    <property type="match status" value="1"/>
</dbReference>
<dbReference type="SUPFAM" id="SSF53187">
    <property type="entry name" value="Zn-dependent exopeptidases"/>
    <property type="match status" value="1"/>
</dbReference>
<keyword evidence="2 5" id="KW-0479">Metal-binding</keyword>
<comment type="function">
    <text evidence="5">Transforms N(2)-succinylglutamate into succinate and glutamate.</text>
</comment>
<dbReference type="HAMAP" id="MF_00767">
    <property type="entry name" value="Arg_catab_AstE"/>
    <property type="match status" value="1"/>
</dbReference>
<dbReference type="Pfam" id="PF24827">
    <property type="entry name" value="AstE_AspA_cat"/>
    <property type="match status" value="1"/>
</dbReference>
<evidence type="ECO:0000256" key="4">
    <source>
        <dbReference type="ARBA" id="ARBA00022833"/>
    </source>
</evidence>